<dbReference type="SMART" id="SM00176">
    <property type="entry name" value="RAN"/>
    <property type="match status" value="1"/>
</dbReference>
<feature type="transmembrane region" description="Helical" evidence="24">
    <location>
        <begin position="832"/>
        <end position="849"/>
    </location>
</feature>
<dbReference type="PROSITE" id="PS51828">
    <property type="entry name" value="PTX_2"/>
    <property type="match status" value="1"/>
</dbReference>
<evidence type="ECO:0000256" key="22">
    <source>
        <dbReference type="ARBA" id="ARBA00093490"/>
    </source>
</evidence>
<comment type="function">
    <text evidence="21">Adhesion G-protein coupled receptor (aGPCR) for androgen hormone 5alpha-dihydrotestosterone (5alpha-DHT), also named 17beta-hydroxy-5alpha-androstan-3-one, the most potent hormone among androgens. Also activated by methenolone drug. Ligand binding causes a conformation change that triggers signaling via guanine nucleotide-binding proteins (G proteins) and modulates the activity of downstream effectors, such as adenylate cyclase. ADGRD1 is coupled to G(s) G proteins and mediates activation of adenylate cyclase activity. Acts as a 5alpha-DHT receptor in muscle cells, thereby increasing intracellular cyclic AMP (cAMP) levels and enhancing muscle strength.</text>
</comment>
<feature type="transmembrane region" description="Helical" evidence="24">
    <location>
        <begin position="983"/>
        <end position="1006"/>
    </location>
</feature>
<evidence type="ECO:0000256" key="4">
    <source>
        <dbReference type="ARBA" id="ARBA00008028"/>
    </source>
</evidence>
<dbReference type="PANTHER" id="PTHR12011:SF216">
    <property type="entry name" value="ADHESION G-PROTEIN COUPLED RECEPTOR D1"/>
    <property type="match status" value="1"/>
</dbReference>
<dbReference type="GO" id="GO:0003924">
    <property type="term" value="F:GTPase activity"/>
    <property type="evidence" value="ECO:0007669"/>
    <property type="project" value="InterPro"/>
</dbReference>
<comment type="caution">
    <text evidence="28">The sequence shown here is derived from an EMBL/GenBank/DDBJ whole genome shotgun (WGS) entry which is preliminary data.</text>
</comment>
<evidence type="ECO:0000256" key="24">
    <source>
        <dbReference type="SAM" id="Phobius"/>
    </source>
</evidence>
<evidence type="ECO:0000313" key="29">
    <source>
        <dbReference type="Proteomes" id="UP001166674"/>
    </source>
</evidence>
<dbReference type="InterPro" id="IPR017983">
    <property type="entry name" value="GPCR_2_secretin-like_CS"/>
</dbReference>
<dbReference type="NCBIfam" id="TIGR00231">
    <property type="entry name" value="small_GTP"/>
    <property type="match status" value="1"/>
</dbReference>
<dbReference type="Gene3D" id="2.60.120.200">
    <property type="match status" value="1"/>
</dbReference>
<comment type="similarity">
    <text evidence="4">Belongs to the small GTPase superfamily. Ran family.</text>
</comment>
<dbReference type="SMART" id="SM00174">
    <property type="entry name" value="RHO"/>
    <property type="match status" value="1"/>
</dbReference>
<dbReference type="Pfam" id="PF00002">
    <property type="entry name" value="7tm_2"/>
    <property type="match status" value="1"/>
</dbReference>
<dbReference type="InterPro" id="IPR005225">
    <property type="entry name" value="Small_GTP-bd"/>
</dbReference>
<keyword evidence="12" id="KW-0342">GTP-binding</keyword>
<evidence type="ECO:0000256" key="13">
    <source>
        <dbReference type="ARBA" id="ARBA00023136"/>
    </source>
</evidence>
<dbReference type="InterPro" id="IPR046338">
    <property type="entry name" value="GAIN_dom_sf"/>
</dbReference>
<dbReference type="Pfam" id="PF01825">
    <property type="entry name" value="GPS"/>
    <property type="match status" value="1"/>
</dbReference>
<dbReference type="PROSITE" id="PS50221">
    <property type="entry name" value="GAIN_B"/>
    <property type="match status" value="1"/>
</dbReference>
<dbReference type="InterPro" id="IPR013320">
    <property type="entry name" value="ConA-like_dom_sf"/>
</dbReference>
<proteinExistence type="inferred from homology"/>
<gene>
    <name evidence="28" type="ORF">SUZIE_163800</name>
</gene>
<dbReference type="FunFam" id="2.60.220.50:FF:000008">
    <property type="entry name" value="Adhesion G-protein coupled receptor D1"/>
    <property type="match status" value="1"/>
</dbReference>
<comment type="subcellular location">
    <subcellularLocation>
        <location evidence="2">Cell membrane</location>
        <topology evidence="2">Multi-pass membrane protein</topology>
    </subcellularLocation>
    <subcellularLocation>
        <location evidence="1">Nucleus</location>
    </subcellularLocation>
</comment>
<keyword evidence="11 24" id="KW-1133">Transmembrane helix</keyword>
<dbReference type="InterPro" id="IPR017981">
    <property type="entry name" value="GPCR_2-like_7TM"/>
</dbReference>
<evidence type="ECO:0000256" key="3">
    <source>
        <dbReference type="ARBA" id="ARBA00007343"/>
    </source>
</evidence>
<dbReference type="SMART" id="SM00173">
    <property type="entry name" value="RAS"/>
    <property type="match status" value="1"/>
</dbReference>
<dbReference type="Pfam" id="PF13385">
    <property type="entry name" value="Laminin_G_3"/>
    <property type="match status" value="1"/>
</dbReference>
<name>A0AA41T363_SCICA</name>
<keyword evidence="8" id="KW-0732">Signal</keyword>
<evidence type="ECO:0000256" key="6">
    <source>
        <dbReference type="ARBA" id="ARBA00022475"/>
    </source>
</evidence>
<dbReference type="CDD" id="cd00877">
    <property type="entry name" value="Ran"/>
    <property type="match status" value="1"/>
</dbReference>
<dbReference type="GO" id="GO:0005525">
    <property type="term" value="F:GTP binding"/>
    <property type="evidence" value="ECO:0007669"/>
    <property type="project" value="UniProtKB-KW"/>
</dbReference>
<dbReference type="SMART" id="SM00175">
    <property type="entry name" value="RAB"/>
    <property type="match status" value="1"/>
</dbReference>
<evidence type="ECO:0000256" key="17">
    <source>
        <dbReference type="ARBA" id="ARBA00023242"/>
    </source>
</evidence>
<evidence type="ECO:0000313" key="28">
    <source>
        <dbReference type="EMBL" id="MBZ3881609.1"/>
    </source>
</evidence>
<dbReference type="SUPFAM" id="SSF52540">
    <property type="entry name" value="P-loop containing nucleoside triphosphate hydrolases"/>
    <property type="match status" value="1"/>
</dbReference>
<dbReference type="GO" id="GO:0005635">
    <property type="term" value="C:nuclear envelope"/>
    <property type="evidence" value="ECO:0007669"/>
    <property type="project" value="UniProtKB-ARBA"/>
</dbReference>
<dbReference type="EMBL" id="JAATJV010377565">
    <property type="protein sequence ID" value="MBZ3881609.1"/>
    <property type="molecule type" value="Genomic_DNA"/>
</dbReference>
<feature type="transmembrane region" description="Helical" evidence="24">
    <location>
        <begin position="909"/>
        <end position="935"/>
    </location>
</feature>
<evidence type="ECO:0000256" key="20">
    <source>
        <dbReference type="ARBA" id="ARBA00082078"/>
    </source>
</evidence>
<keyword evidence="17" id="KW-0539">Nucleus</keyword>
<dbReference type="GO" id="GO:0007166">
    <property type="term" value="P:cell surface receptor signaling pathway"/>
    <property type="evidence" value="ECO:0007669"/>
    <property type="project" value="InterPro"/>
</dbReference>
<protein>
    <recommendedName>
        <fullName evidence="19">Adhesion G-protein coupled receptor D1</fullName>
    </recommendedName>
    <alternativeName>
        <fullName evidence="20">G-protein coupled receptor 133</fullName>
    </alternativeName>
</protein>
<evidence type="ECO:0000259" key="27">
    <source>
        <dbReference type="PROSITE" id="PS51828"/>
    </source>
</evidence>
<evidence type="ECO:0000256" key="18">
    <source>
        <dbReference type="ARBA" id="ARBA00049117"/>
    </source>
</evidence>
<evidence type="ECO:0000256" key="19">
    <source>
        <dbReference type="ARBA" id="ARBA00069912"/>
    </source>
</evidence>
<dbReference type="SMART" id="SM00303">
    <property type="entry name" value="GPS"/>
    <property type="match status" value="1"/>
</dbReference>
<evidence type="ECO:0000256" key="11">
    <source>
        <dbReference type="ARBA" id="ARBA00022989"/>
    </source>
</evidence>
<dbReference type="GO" id="GO:0014819">
    <property type="term" value="P:regulation of skeletal muscle contraction"/>
    <property type="evidence" value="ECO:0007669"/>
    <property type="project" value="UniProtKB-ARBA"/>
</dbReference>
<comment type="similarity">
    <text evidence="3">Belongs to the G-protein coupled receptor 2 family. Adhesion G-protein coupled receptor (ADGR) subfamily.</text>
</comment>
<dbReference type="InterPro" id="IPR027417">
    <property type="entry name" value="P-loop_NTPase"/>
</dbReference>
<evidence type="ECO:0000259" key="25">
    <source>
        <dbReference type="PROSITE" id="PS50221"/>
    </source>
</evidence>
<dbReference type="PROSITE" id="PS51419">
    <property type="entry name" value="RAB"/>
    <property type="match status" value="1"/>
</dbReference>
<keyword evidence="29" id="KW-1185">Reference proteome</keyword>
<dbReference type="InterPro" id="IPR002041">
    <property type="entry name" value="Ran_GTPase"/>
</dbReference>
<keyword evidence="6" id="KW-1003">Cell membrane</keyword>
<evidence type="ECO:0000256" key="10">
    <source>
        <dbReference type="ARBA" id="ARBA00022927"/>
    </source>
</evidence>
<evidence type="ECO:0000256" key="9">
    <source>
        <dbReference type="ARBA" id="ARBA00022741"/>
    </source>
</evidence>
<dbReference type="InterPro" id="IPR000832">
    <property type="entry name" value="GPCR_2_secretin-like"/>
</dbReference>
<feature type="domain" description="G-protein coupled receptors family 2 profile 2" evidence="26">
    <location>
        <begin position="763"/>
        <end position="1007"/>
    </location>
</feature>
<keyword evidence="5" id="KW-0813">Transport</keyword>
<dbReference type="Gene3D" id="3.40.50.300">
    <property type="entry name" value="P-loop containing nucleotide triphosphate hydrolases"/>
    <property type="match status" value="1"/>
</dbReference>
<dbReference type="GO" id="GO:0004930">
    <property type="term" value="F:G protein-coupled receptor activity"/>
    <property type="evidence" value="ECO:0007669"/>
    <property type="project" value="InterPro"/>
</dbReference>
<evidence type="ECO:0000256" key="15">
    <source>
        <dbReference type="ARBA" id="ARBA00023170"/>
    </source>
</evidence>
<dbReference type="FunFam" id="3.40.50.300:FF:000131">
    <property type="entry name" value="GTP-binding nuclear protein Ran"/>
    <property type="match status" value="1"/>
</dbReference>
<dbReference type="InterPro" id="IPR001806">
    <property type="entry name" value="Small_GTPase"/>
</dbReference>
<keyword evidence="14" id="KW-1015">Disulfide bond</keyword>
<reference evidence="28" key="1">
    <citation type="submission" date="2020-03" db="EMBL/GenBank/DDBJ databases">
        <title>Studies in the Genomics of Life Span.</title>
        <authorList>
            <person name="Glass D."/>
        </authorList>
    </citation>
    <scope>NUCLEOTIDE SEQUENCE</scope>
    <source>
        <strain evidence="28">SUZIE</strain>
        <tissue evidence="28">Muscle</tissue>
    </source>
</reference>
<comment type="caution">
    <text evidence="23">Lacks conserved residue(s) required for the propagation of feature annotation.</text>
</comment>
<dbReference type="GO" id="GO:0015031">
    <property type="term" value="P:protein transport"/>
    <property type="evidence" value="ECO:0007669"/>
    <property type="project" value="UniProtKB-KW"/>
</dbReference>
<dbReference type="InterPro" id="IPR001759">
    <property type="entry name" value="PTX_dom"/>
</dbReference>
<dbReference type="PROSITE" id="PS51418">
    <property type="entry name" value="RAN"/>
    <property type="match status" value="1"/>
</dbReference>
<evidence type="ECO:0000259" key="26">
    <source>
        <dbReference type="PROSITE" id="PS50261"/>
    </source>
</evidence>
<evidence type="ECO:0000256" key="5">
    <source>
        <dbReference type="ARBA" id="ARBA00022448"/>
    </source>
</evidence>
<evidence type="ECO:0000256" key="23">
    <source>
        <dbReference type="PROSITE-ProRule" id="PRU01172"/>
    </source>
</evidence>
<evidence type="ECO:0000256" key="8">
    <source>
        <dbReference type="ARBA" id="ARBA00022729"/>
    </source>
</evidence>
<feature type="transmembrane region" description="Helical" evidence="24">
    <location>
        <begin position="956"/>
        <end position="977"/>
    </location>
</feature>
<feature type="transmembrane region" description="Helical" evidence="24">
    <location>
        <begin position="801"/>
        <end position="820"/>
    </location>
</feature>
<dbReference type="Gene3D" id="2.60.220.50">
    <property type="match status" value="1"/>
</dbReference>
<evidence type="ECO:0000256" key="7">
    <source>
        <dbReference type="ARBA" id="ARBA00022692"/>
    </source>
</evidence>
<keyword evidence="10" id="KW-0653">Protein transport</keyword>
<keyword evidence="16" id="KW-0325">Glycoprotein</keyword>
<dbReference type="InterPro" id="IPR000203">
    <property type="entry name" value="GPS"/>
</dbReference>
<dbReference type="FunFam" id="1.20.1070.10:FF:000073">
    <property type="entry name" value="Adhesion G-protein coupled receptor D1"/>
    <property type="match status" value="1"/>
</dbReference>
<evidence type="ECO:0000256" key="2">
    <source>
        <dbReference type="ARBA" id="ARBA00004651"/>
    </source>
</evidence>
<dbReference type="PROSITE" id="PS51421">
    <property type="entry name" value="RAS"/>
    <property type="match status" value="1"/>
</dbReference>
<dbReference type="GO" id="GO:0006913">
    <property type="term" value="P:nucleocytoplasmic transport"/>
    <property type="evidence" value="ECO:0007669"/>
    <property type="project" value="InterPro"/>
</dbReference>
<dbReference type="PANTHER" id="PTHR12011">
    <property type="entry name" value="ADHESION G-PROTEIN COUPLED RECEPTOR"/>
    <property type="match status" value="1"/>
</dbReference>
<dbReference type="GO" id="GO:0007189">
    <property type="term" value="P:adenylate cyclase-activating G protein-coupled receptor signaling pathway"/>
    <property type="evidence" value="ECO:0007669"/>
    <property type="project" value="TreeGrafter"/>
</dbReference>
<dbReference type="Gene3D" id="1.20.1070.10">
    <property type="entry name" value="Rhodopsin 7-helix transmembrane proteins"/>
    <property type="match status" value="1"/>
</dbReference>
<evidence type="ECO:0000256" key="1">
    <source>
        <dbReference type="ARBA" id="ARBA00004123"/>
    </source>
</evidence>
<dbReference type="GO" id="GO:0005886">
    <property type="term" value="C:plasma membrane"/>
    <property type="evidence" value="ECO:0007669"/>
    <property type="project" value="UniProtKB-SubCell"/>
</dbReference>
<dbReference type="InterPro" id="IPR057244">
    <property type="entry name" value="GAIN_B"/>
</dbReference>
<dbReference type="PRINTS" id="PR00627">
    <property type="entry name" value="GTPRANTC4"/>
</dbReference>
<keyword evidence="9" id="KW-0547">Nucleotide-binding</keyword>
<dbReference type="PROSITE" id="PS50261">
    <property type="entry name" value="G_PROTEIN_RECEP_F2_4"/>
    <property type="match status" value="1"/>
</dbReference>
<feature type="domain" description="GAIN-B" evidence="25">
    <location>
        <begin position="542"/>
        <end position="728"/>
    </location>
</feature>
<accession>A0AA41T363</accession>
<comment type="catalytic activity">
    <reaction evidence="18">
        <text>GTP + H2O = GDP + phosphate + H(+)</text>
        <dbReference type="Rhea" id="RHEA:19669"/>
        <dbReference type="ChEBI" id="CHEBI:15377"/>
        <dbReference type="ChEBI" id="CHEBI:15378"/>
        <dbReference type="ChEBI" id="CHEBI:37565"/>
        <dbReference type="ChEBI" id="CHEBI:43474"/>
        <dbReference type="ChEBI" id="CHEBI:58189"/>
    </reaction>
    <physiologicalReaction direction="left-to-right" evidence="18">
        <dbReference type="Rhea" id="RHEA:19670"/>
    </physiologicalReaction>
</comment>
<feature type="transmembrane region" description="Helical" evidence="24">
    <location>
        <begin position="870"/>
        <end position="889"/>
    </location>
</feature>
<sequence>MAAQGEPQVQFKLVLVGDGGTGKTTFVKRHLTGEFEKKYVATLGVEVHPLVFHTNRGPIKFNVWDTAGQEKFGGLRDGYYIQAQCAIIMFDVTSRVTYKNVPNWHRDLVRVCENIPIVLCGNKVDIKDRKVKAKSIVFHRKKNLQYYDISAKSNYNFEKPFLWLARKLIGDPNLEFVAMPALAPPEVVMDPALAAQYEHDLEGPAEQAQSRPLSDRVPPRPSQLCYCRIPGPDADIVEGKVNKGIYLKEERGVTLLYYGRLSTSCISSPAQCDPEGVTFSFFWKTQGEQSRPVPSAYGGQVISDGFKVCSTGGRGSVELYTRENSMTWEATFSPPGPYWTHVLFTWKSQEGLKVYVNGTLSTSDPSGKVSHAYGEPSANLVIGSEQDQSKRYESGAFDEFIIWERALTPDEVEMYFTAATGKHVWSTSTPGFSMTPTADTMMPTDAYHPIITNLTEERKNFQRPGIVLNYLHNVSCGLPNKSLSEDTALTLTETFLNTVGELFLLPSWTDVSEDKVLVLGLIDTIDAVMGHVSSNLHASEPQVSIVGSSSMADFSVAKVLPRMLSAPHYRFPAHGQSYIQIPREALCSSAWTTIVGLLYHSVHYYLNNVQPASTEIAEAANCRACLLSAASYLISLEVSPPPTVSQNLSGAPLITVHLRHRLTQKQRIDASNASNRVFLYCAFLNFSSGEGVWSSQGCVRTEGNLTYSVCHCTHLTNFAILMQVVPLQAEPLISGKFTVSGAQGDMERWVTCLELTRGHQVALSSISYIGCSLSVLCLAATLVTFAALSSVSTIRNQRYHIHANLSFAVLVAQVLLLISFHAEPGTMPCQVLATLLHYFFLSAFAWMLVEGLHLYSMVVKVFGSEDSKHLYYYGLGWGSPLLICIITLASTMDSYGTRDNCWLSLGSGAIWAFVAPALLVIVVNLGILVAVTRVISQISADSYKIHGDPSASKLTVKAVAVLLPILGTSWVFGVLAVNDRALVFQYTFAILNSLQGLFIFLFHCLLNSEVRAAFKHKTKVWSLASSSARSTKPLSSDLSRLSPVDPKAGILASSSASKEQTGASSIDTGSCPAGAATAWGRLLPWRPADLTVLCPALMDGLRLGPGERGHCDNSVWARSWLLWDWDRRCEHQGHLTRAGNGRTVTRA</sequence>
<keyword evidence="7 24" id="KW-0812">Transmembrane</keyword>
<organism evidence="28 29">
    <name type="scientific">Sciurus carolinensis</name>
    <name type="common">Eastern gray squirrel</name>
    <dbReference type="NCBI Taxonomy" id="30640"/>
    <lineage>
        <taxon>Eukaryota</taxon>
        <taxon>Metazoa</taxon>
        <taxon>Chordata</taxon>
        <taxon>Craniata</taxon>
        <taxon>Vertebrata</taxon>
        <taxon>Euteleostomi</taxon>
        <taxon>Mammalia</taxon>
        <taxon>Eutheria</taxon>
        <taxon>Euarchontoglires</taxon>
        <taxon>Glires</taxon>
        <taxon>Rodentia</taxon>
        <taxon>Sciuromorpha</taxon>
        <taxon>Sciuridae</taxon>
        <taxon>Sciurinae</taxon>
        <taxon>Sciurini</taxon>
        <taxon>Sciurus</taxon>
    </lineage>
</organism>
<feature type="domain" description="Pentraxin (PTX)" evidence="27">
    <location>
        <begin position="251"/>
        <end position="447"/>
    </location>
</feature>
<evidence type="ECO:0000256" key="14">
    <source>
        <dbReference type="ARBA" id="ARBA00023157"/>
    </source>
</evidence>
<feature type="transmembrane region" description="Helical" evidence="24">
    <location>
        <begin position="766"/>
        <end position="789"/>
    </location>
</feature>
<dbReference type="FunFam" id="2.60.120.200:FF:000104">
    <property type="entry name" value="adhesion G-protein coupled receptor D1"/>
    <property type="match status" value="1"/>
</dbReference>
<dbReference type="SUPFAM" id="SSF49899">
    <property type="entry name" value="Concanavalin A-like lectins/glucanases"/>
    <property type="match status" value="1"/>
</dbReference>
<dbReference type="Pfam" id="PF00071">
    <property type="entry name" value="Ras"/>
    <property type="match status" value="1"/>
</dbReference>
<evidence type="ECO:0000256" key="21">
    <source>
        <dbReference type="ARBA" id="ARBA00093338"/>
    </source>
</evidence>
<dbReference type="AlphaFoldDB" id="A0AA41T363"/>
<comment type="subunit">
    <text evidence="22">Heterodimer of 2 chains generated by proteolytic processing; the large extracellular N-terminal fragment and the membrane-bound C-terminal fragment predominantly remain associated and non-covalently linked. Interacts with ESYT1; interaction takes place in absence of cytosolic calcium and inhibits the G protein-coupled receptor activity of ADGRD1.</text>
</comment>
<keyword evidence="13 24" id="KW-0472">Membrane</keyword>
<keyword evidence="15 28" id="KW-0675">Receptor</keyword>
<evidence type="ECO:0000256" key="12">
    <source>
        <dbReference type="ARBA" id="ARBA00023134"/>
    </source>
</evidence>
<dbReference type="PROSITE" id="PS00650">
    <property type="entry name" value="G_PROTEIN_RECEP_F2_2"/>
    <property type="match status" value="1"/>
</dbReference>
<evidence type="ECO:0000256" key="16">
    <source>
        <dbReference type="ARBA" id="ARBA00023180"/>
    </source>
</evidence>
<dbReference type="Proteomes" id="UP001166674">
    <property type="component" value="Unassembled WGS sequence"/>
</dbReference>